<dbReference type="EMBL" id="JBFKZN010000004">
    <property type="protein sequence ID" value="MEW5289458.1"/>
    <property type="molecule type" value="Genomic_DNA"/>
</dbReference>
<sequence length="466" mass="51077">MSERHIVIVGGGFSGTALAVQLARRGGAGLRVTVIEPRDALAQGVAYSTDDAAHRINVPAARMQLSAAEEGDFDRWYRASAAYQADPAARWHDDSVWPQRRQFAAYLTLKLDDARRHSAVVVQHLKDRAVALVDGVVHTAGGARLMADQVVLAISHPPPDVPPPLRAFRNHPAVIADPWRPGALAGIAAGDHVAIIGSGLTMADMVASLQRQGHRGNVLVFSRRGRLPGANLSGEYADWPLDFQRPQRDSARGWLQRVRAEVREAAKVNLPWQRVLDTIRHHAQSIWQRLPLQEQQRFLRHLRPWWDAHRYRIAPQVSAVLDQRQQSGQLQLLAARLQQVDVQNGSIRLTLRRRQGAEEIHHVDRLIVTTGPAHSGLIDSDALLSQLAGAGIIRRDALGLGIDVSALSQTLNATGQANPHLYVVGPAARGRFGELMGLPQVAEHAEQLARQLLEPLLLTASARCPA</sequence>
<dbReference type="Gene3D" id="3.50.50.100">
    <property type="match status" value="1"/>
</dbReference>
<dbReference type="RefSeq" id="WP_367167348.1">
    <property type="nucleotide sequence ID" value="NZ_JBFKZN010000004.1"/>
</dbReference>
<dbReference type="InterPro" id="IPR052189">
    <property type="entry name" value="L-asp_N-monooxygenase_NS-form"/>
</dbReference>
<protein>
    <submittedName>
        <fullName evidence="2">FAD/NAD(P)-binding protein</fullName>
    </submittedName>
</protein>
<dbReference type="PANTHER" id="PTHR40254:SF1">
    <property type="entry name" value="BLR0577 PROTEIN"/>
    <property type="match status" value="1"/>
</dbReference>
<evidence type="ECO:0000313" key="3">
    <source>
        <dbReference type="Proteomes" id="UP001554567"/>
    </source>
</evidence>
<feature type="domain" description="FAD-dependent urate hydroxylase HpyO/Asp monooxygenase CreE-like FAD/NAD(P)-binding" evidence="1">
    <location>
        <begin position="7"/>
        <end position="156"/>
    </location>
</feature>
<evidence type="ECO:0000313" key="2">
    <source>
        <dbReference type="EMBL" id="MEW5289458.1"/>
    </source>
</evidence>
<comment type="caution">
    <text evidence="2">The sequence shown here is derived from an EMBL/GenBank/DDBJ whole genome shotgun (WGS) entry which is preliminary data.</text>
</comment>
<name>A0ABV3N111_9GAMM</name>
<dbReference type="Proteomes" id="UP001554567">
    <property type="component" value="Unassembled WGS sequence"/>
</dbReference>
<proteinExistence type="predicted"/>
<dbReference type="InterPro" id="IPR036188">
    <property type="entry name" value="FAD/NAD-bd_sf"/>
</dbReference>
<evidence type="ECO:0000259" key="1">
    <source>
        <dbReference type="Pfam" id="PF13454"/>
    </source>
</evidence>
<dbReference type="Gene3D" id="3.50.50.60">
    <property type="entry name" value="FAD/NAD(P)-binding domain"/>
    <property type="match status" value="1"/>
</dbReference>
<dbReference type="PRINTS" id="PR00411">
    <property type="entry name" value="PNDRDTASEI"/>
</dbReference>
<dbReference type="SUPFAM" id="SSF51905">
    <property type="entry name" value="FAD/NAD(P)-binding domain"/>
    <property type="match status" value="2"/>
</dbReference>
<accession>A0ABV3N111</accession>
<dbReference type="Pfam" id="PF13454">
    <property type="entry name" value="NAD_binding_9"/>
    <property type="match status" value="1"/>
</dbReference>
<reference evidence="2 3" key="1">
    <citation type="submission" date="2024-07" db="EMBL/GenBank/DDBJ databases">
        <authorList>
            <person name="Dulla G.F.J."/>
            <person name="Delorm J.G."/>
        </authorList>
    </citation>
    <scope>NUCLEOTIDE SEQUENCE [LARGE SCALE GENOMIC DNA]</scope>
    <source>
        <strain evidence="2 3">JGD 233</strain>
    </source>
</reference>
<gene>
    <name evidence="2" type="ORF">ABW286_09740</name>
</gene>
<dbReference type="PANTHER" id="PTHR40254">
    <property type="entry name" value="BLR0577 PROTEIN"/>
    <property type="match status" value="1"/>
</dbReference>
<organism evidence="2 3">
    <name type="scientific">Erwinia papayae</name>
    <dbReference type="NCBI Taxonomy" id="206499"/>
    <lineage>
        <taxon>Bacteria</taxon>
        <taxon>Pseudomonadati</taxon>
        <taxon>Pseudomonadota</taxon>
        <taxon>Gammaproteobacteria</taxon>
        <taxon>Enterobacterales</taxon>
        <taxon>Erwiniaceae</taxon>
        <taxon>Erwinia</taxon>
    </lineage>
</organism>
<keyword evidence="3" id="KW-1185">Reference proteome</keyword>
<dbReference type="InterPro" id="IPR038732">
    <property type="entry name" value="HpyO/CreE_NAD-binding"/>
</dbReference>